<dbReference type="PANTHER" id="PTHR37311:SF1">
    <property type="entry name" value="2-PHOSPHOSULFOLACTATE PHOSPHATASE-RELATED"/>
    <property type="match status" value="1"/>
</dbReference>
<comment type="caution">
    <text evidence="9">The sequence shown here is derived from an EMBL/GenBank/DDBJ whole genome shotgun (WGS) entry which is preliminary data.</text>
</comment>
<dbReference type="EMBL" id="JAPQFJ010000021">
    <property type="protein sequence ID" value="MCY6960139.1"/>
    <property type="molecule type" value="Genomic_DNA"/>
</dbReference>
<dbReference type="InterPro" id="IPR036702">
    <property type="entry name" value="ComB-like_sf"/>
</dbReference>
<organism evidence="9 10">
    <name type="scientific">Clostridium brassicae</name>
    <dbReference type="NCBI Taxonomy" id="2999072"/>
    <lineage>
        <taxon>Bacteria</taxon>
        <taxon>Bacillati</taxon>
        <taxon>Bacillota</taxon>
        <taxon>Clostridia</taxon>
        <taxon>Eubacteriales</taxon>
        <taxon>Clostridiaceae</taxon>
        <taxon>Clostridium</taxon>
    </lineage>
</organism>
<dbReference type="Pfam" id="PF04029">
    <property type="entry name" value="2-ph_phosp"/>
    <property type="match status" value="1"/>
</dbReference>
<evidence type="ECO:0000256" key="4">
    <source>
        <dbReference type="ARBA" id="ARBA00021948"/>
    </source>
</evidence>
<evidence type="ECO:0000256" key="1">
    <source>
        <dbReference type="ARBA" id="ARBA00001946"/>
    </source>
</evidence>
<dbReference type="PANTHER" id="PTHR37311">
    <property type="entry name" value="2-PHOSPHOSULFOLACTATE PHOSPHATASE-RELATED"/>
    <property type="match status" value="1"/>
</dbReference>
<reference evidence="9" key="1">
    <citation type="submission" date="2022-12" db="EMBL/GenBank/DDBJ databases">
        <title>Clostridium sp. nov., isolated from industrial wastewater.</title>
        <authorList>
            <person name="Jiayan W."/>
        </authorList>
    </citation>
    <scope>NUCLEOTIDE SEQUENCE</scope>
    <source>
        <strain evidence="9">ZC22-4</strain>
    </source>
</reference>
<name>A0ABT4DGI8_9CLOT</name>
<evidence type="ECO:0000256" key="2">
    <source>
        <dbReference type="ARBA" id="ARBA00009997"/>
    </source>
</evidence>
<evidence type="ECO:0000313" key="10">
    <source>
        <dbReference type="Proteomes" id="UP001144612"/>
    </source>
</evidence>
<protein>
    <recommendedName>
        <fullName evidence="4 8">Probable 2-phosphosulfolactate phosphatase</fullName>
        <ecNumber evidence="3 8">3.1.3.71</ecNumber>
    </recommendedName>
</protein>
<dbReference type="NCBIfam" id="NF002055">
    <property type="entry name" value="PRK00886.1-4"/>
    <property type="match status" value="1"/>
</dbReference>
<evidence type="ECO:0000256" key="8">
    <source>
        <dbReference type="HAMAP-Rule" id="MF_00490"/>
    </source>
</evidence>
<evidence type="ECO:0000256" key="3">
    <source>
        <dbReference type="ARBA" id="ARBA00012953"/>
    </source>
</evidence>
<comment type="catalytic activity">
    <reaction evidence="7 8">
        <text>(2R)-O-phospho-3-sulfolactate + H2O = (2R)-3-sulfolactate + phosphate</text>
        <dbReference type="Rhea" id="RHEA:23416"/>
        <dbReference type="ChEBI" id="CHEBI:15377"/>
        <dbReference type="ChEBI" id="CHEBI:15597"/>
        <dbReference type="ChEBI" id="CHEBI:43474"/>
        <dbReference type="ChEBI" id="CHEBI:58738"/>
        <dbReference type="EC" id="3.1.3.71"/>
    </reaction>
</comment>
<keyword evidence="10" id="KW-1185">Reference proteome</keyword>
<keyword evidence="6 8" id="KW-0460">Magnesium</keyword>
<evidence type="ECO:0000256" key="7">
    <source>
        <dbReference type="ARBA" id="ARBA00033711"/>
    </source>
</evidence>
<comment type="cofactor">
    <cofactor evidence="1 8">
        <name>Mg(2+)</name>
        <dbReference type="ChEBI" id="CHEBI:18420"/>
    </cofactor>
</comment>
<dbReference type="EC" id="3.1.3.71" evidence="3 8"/>
<dbReference type="Gene3D" id="3.90.1560.10">
    <property type="entry name" value="ComB-like"/>
    <property type="match status" value="1"/>
</dbReference>
<accession>A0ABT4DGI8</accession>
<comment type="similarity">
    <text evidence="2 8">Belongs to the ComB family.</text>
</comment>
<gene>
    <name evidence="8" type="primary">comB</name>
    <name evidence="9" type="ORF">OW729_16090</name>
</gene>
<proteinExistence type="inferred from homology"/>
<sequence length="235" mass="26165">MNIDIIISSEDIKEEKIKGKTIVIIDMLRATSVIVTALYNGCKEVIPVIDIEEARDVVKNEREKYVLGGERKALKIEGFDFSNSPLEYLDGSAKGKILVMTTSNGTKAINRSISAERMLIGAMINASSVAKKVVEVGNDVVIINSGTNGEFSIDDFLCSGYIIECILKEIKVDMSDIAITANYMYKQNEDLITFIKNAKHYNILLELGLQKDLEYCCRKDIINIVPEFINGKIII</sequence>
<evidence type="ECO:0000256" key="6">
    <source>
        <dbReference type="ARBA" id="ARBA00022842"/>
    </source>
</evidence>
<dbReference type="InterPro" id="IPR005238">
    <property type="entry name" value="ComB-like"/>
</dbReference>
<dbReference type="HAMAP" id="MF_00490">
    <property type="entry name" value="ComB"/>
    <property type="match status" value="1"/>
</dbReference>
<evidence type="ECO:0000256" key="5">
    <source>
        <dbReference type="ARBA" id="ARBA00022801"/>
    </source>
</evidence>
<dbReference type="SUPFAM" id="SSF142823">
    <property type="entry name" value="ComB-like"/>
    <property type="match status" value="1"/>
</dbReference>
<evidence type="ECO:0000313" key="9">
    <source>
        <dbReference type="EMBL" id="MCY6960139.1"/>
    </source>
</evidence>
<keyword evidence="5 8" id="KW-0378">Hydrolase</keyword>
<dbReference type="RefSeq" id="WP_268062576.1">
    <property type="nucleotide sequence ID" value="NZ_JAPQFJ010000021.1"/>
</dbReference>
<dbReference type="Proteomes" id="UP001144612">
    <property type="component" value="Unassembled WGS sequence"/>
</dbReference>